<gene>
    <name evidence="2" type="ORF">EWM57_07095</name>
</gene>
<keyword evidence="3" id="KW-1185">Reference proteome</keyword>
<dbReference type="EMBL" id="SEWE01000011">
    <property type="protein sequence ID" value="RYU81000.1"/>
    <property type="molecule type" value="Genomic_DNA"/>
</dbReference>
<keyword evidence="1" id="KW-0732">Signal</keyword>
<sequence length="86" mass="9180">MLKAITAAACLTVAALALSATPARAQININIGPPAPQYVVVREARPVKKWKGPKYRKGAVLLVPAGPAYYYDRGHGHGHGRGRGRH</sequence>
<proteinExistence type="predicted"/>
<dbReference type="RefSeq" id="WP_129920444.1">
    <property type="nucleotide sequence ID" value="NZ_SEWE01000011.1"/>
</dbReference>
<protein>
    <recommendedName>
        <fullName evidence="4">DUF3300 domain-containing protein</fullName>
    </recommendedName>
</protein>
<dbReference type="AlphaFoldDB" id="A0A4Q5LCR4"/>
<evidence type="ECO:0000313" key="2">
    <source>
        <dbReference type="EMBL" id="RYU81000.1"/>
    </source>
</evidence>
<dbReference type="Proteomes" id="UP000294155">
    <property type="component" value="Unassembled WGS sequence"/>
</dbReference>
<dbReference type="OrthoDB" id="887150at2"/>
<feature type="signal peptide" evidence="1">
    <location>
        <begin position="1"/>
        <end position="25"/>
    </location>
</feature>
<accession>A0A4Q5LCR4</accession>
<evidence type="ECO:0000313" key="3">
    <source>
        <dbReference type="Proteomes" id="UP000294155"/>
    </source>
</evidence>
<comment type="caution">
    <text evidence="2">The sequence shown here is derived from an EMBL/GenBank/DDBJ whole genome shotgun (WGS) entry which is preliminary data.</text>
</comment>
<evidence type="ECO:0000256" key="1">
    <source>
        <dbReference type="SAM" id="SignalP"/>
    </source>
</evidence>
<reference evidence="2 3" key="1">
    <citation type="submission" date="2019-02" db="EMBL/GenBank/DDBJ databases">
        <title>Bacterial novel species isolated from soil.</title>
        <authorList>
            <person name="Jung H.-Y."/>
        </authorList>
    </citation>
    <scope>NUCLEOTIDE SEQUENCE [LARGE SCALE GENOMIC DNA]</scope>
    <source>
        <strain evidence="2 3">1-3-3-3</strain>
    </source>
</reference>
<organism evidence="2 3">
    <name type="scientific">Hymenobacter persicinus</name>
    <dbReference type="NCBI Taxonomy" id="2025506"/>
    <lineage>
        <taxon>Bacteria</taxon>
        <taxon>Pseudomonadati</taxon>
        <taxon>Bacteroidota</taxon>
        <taxon>Cytophagia</taxon>
        <taxon>Cytophagales</taxon>
        <taxon>Hymenobacteraceae</taxon>
        <taxon>Hymenobacter</taxon>
    </lineage>
</organism>
<name>A0A4Q5LCR4_9BACT</name>
<evidence type="ECO:0008006" key="4">
    <source>
        <dbReference type="Google" id="ProtNLM"/>
    </source>
</evidence>
<feature type="chain" id="PRO_5020492093" description="DUF3300 domain-containing protein" evidence="1">
    <location>
        <begin position="26"/>
        <end position="86"/>
    </location>
</feature>